<dbReference type="Pfam" id="PF13403">
    <property type="entry name" value="Hint_2"/>
    <property type="match status" value="1"/>
</dbReference>
<sequence length="343" mass="36788">MTTASPHGGVFAIEWDATQIDGMAGIDPSWLRIGASWQWTGTATRLDANSSVLPLFRPIGQRDIRAHARVIAHRLTGTVPRPQTATEMSVLPAGGFILTDGTLAYSAQVAQAGQKTLVVFDGPIPPQGKLCWITHHTPAPKGPQAFAQDVICFASHTLIATPQGPKPVAQLRAGDKVLTRDNGPQPVLWLGQSNLSGLALRRNPHLRPVRLRCGAVGDGLPDEDLYVSPAHRIIVSGPKARALFGCDEVLVRAGDMVNYTTITQDPALHGVVYMHLLLEAHQILFANGVPTESFHPALAPAQTLREHKHALRQLCPAWVATPDSYGPPARRCLQTGEAALLAA</sequence>
<dbReference type="AlphaFoldDB" id="A0A2W7Q0Z9"/>
<dbReference type="Gene3D" id="2.170.16.10">
    <property type="entry name" value="Hedgehog/Intein (Hint) domain"/>
    <property type="match status" value="1"/>
</dbReference>
<name>A0A2W7Q0Z9_9RHOB</name>
<dbReference type="Proteomes" id="UP000249364">
    <property type="component" value="Unassembled WGS sequence"/>
</dbReference>
<dbReference type="RefSeq" id="WP_071471017.1">
    <property type="nucleotide sequence ID" value="NZ_MEHT01000046.1"/>
</dbReference>
<gene>
    <name evidence="2" type="ORF">LY56_02273</name>
</gene>
<evidence type="ECO:0000259" key="1">
    <source>
        <dbReference type="Pfam" id="PF13403"/>
    </source>
</evidence>
<keyword evidence="3" id="KW-1185">Reference proteome</keyword>
<dbReference type="InterPro" id="IPR036844">
    <property type="entry name" value="Hint_dom_sf"/>
</dbReference>
<accession>A0A2W7Q0Z9</accession>
<feature type="domain" description="Hedgehog/Intein (Hint)" evidence="1">
    <location>
        <begin position="151"/>
        <end position="296"/>
    </location>
</feature>
<evidence type="ECO:0000313" key="3">
    <source>
        <dbReference type="Proteomes" id="UP000249364"/>
    </source>
</evidence>
<comment type="caution">
    <text evidence="2">The sequence shown here is derived from an EMBL/GenBank/DDBJ whole genome shotgun (WGS) entry which is preliminary data.</text>
</comment>
<evidence type="ECO:0000313" key="2">
    <source>
        <dbReference type="EMBL" id="PZX41981.1"/>
    </source>
</evidence>
<dbReference type="OrthoDB" id="6305173at2"/>
<dbReference type="EMBL" id="QKZQ01000010">
    <property type="protein sequence ID" value="PZX41981.1"/>
    <property type="molecule type" value="Genomic_DNA"/>
</dbReference>
<dbReference type="InterPro" id="IPR028992">
    <property type="entry name" value="Hedgehog/Intein_dom"/>
</dbReference>
<dbReference type="SUPFAM" id="SSF51294">
    <property type="entry name" value="Hedgehog/intein (Hint) domain"/>
    <property type="match status" value="1"/>
</dbReference>
<dbReference type="STRING" id="121821.GCA_001870675_03237"/>
<reference evidence="2 3" key="1">
    <citation type="submission" date="2018-06" db="EMBL/GenBank/DDBJ databases">
        <title>Genomic Encyclopedia of Archaeal and Bacterial Type Strains, Phase II (KMG-II): from individual species to whole genera.</title>
        <authorList>
            <person name="Goeker M."/>
        </authorList>
    </citation>
    <scope>NUCLEOTIDE SEQUENCE [LARGE SCALE GENOMIC DNA]</scope>
    <source>
        <strain evidence="2 3">DSM 13087</strain>
    </source>
</reference>
<proteinExistence type="predicted"/>
<organism evidence="2 3">
    <name type="scientific">Roseinatronobacter thiooxidans</name>
    <dbReference type="NCBI Taxonomy" id="121821"/>
    <lineage>
        <taxon>Bacteria</taxon>
        <taxon>Pseudomonadati</taxon>
        <taxon>Pseudomonadota</taxon>
        <taxon>Alphaproteobacteria</taxon>
        <taxon>Rhodobacterales</taxon>
        <taxon>Paracoccaceae</taxon>
        <taxon>Roseinatronobacter</taxon>
    </lineage>
</organism>
<protein>
    <submittedName>
        <fullName evidence="2">Hint domain-containing protein</fullName>
    </submittedName>
</protein>